<proteinExistence type="predicted"/>
<dbReference type="OrthoDB" id="5604418at2"/>
<keyword evidence="1" id="KW-0732">Signal</keyword>
<dbReference type="AlphaFoldDB" id="A0A0B6CTA3"/>
<feature type="chain" id="PRO_5002107998" evidence="1">
    <location>
        <begin position="20"/>
        <end position="412"/>
    </location>
</feature>
<evidence type="ECO:0000256" key="1">
    <source>
        <dbReference type="SAM" id="SignalP"/>
    </source>
</evidence>
<dbReference type="Proteomes" id="UP000031830">
    <property type="component" value="Chromosome"/>
</dbReference>
<dbReference type="SUPFAM" id="SSF50969">
    <property type="entry name" value="YVTN repeat-like/Quinoprotein amine dehydrogenase"/>
    <property type="match status" value="1"/>
</dbReference>
<evidence type="ECO:0000313" key="2">
    <source>
        <dbReference type="EMBL" id="AJI53704.1"/>
    </source>
</evidence>
<dbReference type="SUPFAM" id="SSF82171">
    <property type="entry name" value="DPP6 N-terminal domain-like"/>
    <property type="match status" value="1"/>
</dbReference>
<organism evidence="2 3">
    <name type="scientific">Francisella philomiragia</name>
    <dbReference type="NCBI Taxonomy" id="28110"/>
    <lineage>
        <taxon>Bacteria</taxon>
        <taxon>Pseudomonadati</taxon>
        <taxon>Pseudomonadota</taxon>
        <taxon>Gammaproteobacteria</taxon>
        <taxon>Thiotrichales</taxon>
        <taxon>Francisellaceae</taxon>
        <taxon>Francisella</taxon>
    </lineage>
</organism>
<dbReference type="EMBL" id="CP009440">
    <property type="protein sequence ID" value="AJI53704.1"/>
    <property type="molecule type" value="Genomic_DNA"/>
</dbReference>
<accession>A0A0B6CTA3</accession>
<gene>
    <name evidence="2" type="ORF">LA55_927</name>
</gene>
<reference evidence="2 3" key="1">
    <citation type="journal article" date="2015" name="Genome Announc.">
        <title>Genome sequencing of 18 francisella strains to aid in assay development and testing.</title>
        <authorList>
            <person name="Johnson S.L."/>
            <person name="Daligault H.E."/>
            <person name="Davenport K.W."/>
            <person name="Coyne S.R."/>
            <person name="Frey K.G."/>
            <person name="Koroleva G.I."/>
            <person name="Broomall S.M."/>
            <person name="Bishop-Lilly K.A."/>
            <person name="Bruce D.C."/>
            <person name="Chertkov O."/>
            <person name="Freitas T."/>
            <person name="Jaissle J."/>
            <person name="Ladner J.T."/>
            <person name="Rosenzweig C.N."/>
            <person name="Gibbons H.S."/>
            <person name="Palacios G.F."/>
            <person name="Redden C.L."/>
            <person name="Xu Y."/>
            <person name="Minogue T.D."/>
            <person name="Chain P.S."/>
        </authorList>
    </citation>
    <scope>NUCLEOTIDE SEQUENCE [LARGE SCALE GENOMIC DNA]</scope>
    <source>
        <strain evidence="2 3">GA01-2794</strain>
    </source>
</reference>
<dbReference type="RefSeq" id="WP_044526100.1">
    <property type="nucleotide sequence ID" value="NZ_CP009440.1"/>
</dbReference>
<sequence length="412" mass="47133">MKKILIFLSLFITFSFALAQQASLSVSNNGKYVISVDDSGNAYLWDLKNNVSKNLGNNYNPRSAYFVPNSDNYLLQNIKTKEVTITNVNGKIIKEFTPDFMADSQAINSSLTTWVGSLPWGDAYQYNLDTGKKKQIYVSWSYAKSEHSPYWRGNPYKGGLPNGYAINNQFNFANNDVLIMTADNIMVIYNAKEHKWKLINKNVNQTMSAIDPNGEFVYTLDSSRVGRAVKYDLQNNKVITFPNTANEDNFFFNLAQRNEIPKLENNYKKPNGYTNFGFIDNNKVLITYKGMSQPYLWTGLYDINNIKIGKFYKDGKSNFAIDNPIKYFPLINNPKDYLDGNYNIEPRPNVDGYNTTFDTSVEAHKLVIGQANGNGIMVYNYNPSDETLKLEWVGEPPKVEEKKEDKSKGWFW</sequence>
<dbReference type="InterPro" id="IPR011044">
    <property type="entry name" value="Quino_amine_DH_bsu"/>
</dbReference>
<dbReference type="KEGG" id="fpz:LA55_927"/>
<name>A0A0B6CTA3_9GAMM</name>
<feature type="signal peptide" evidence="1">
    <location>
        <begin position="1"/>
        <end position="19"/>
    </location>
</feature>
<protein>
    <submittedName>
        <fullName evidence="2">Uncharacterized protein</fullName>
    </submittedName>
</protein>
<evidence type="ECO:0000313" key="3">
    <source>
        <dbReference type="Proteomes" id="UP000031830"/>
    </source>
</evidence>